<dbReference type="InterPro" id="IPR027417">
    <property type="entry name" value="P-loop_NTPase"/>
</dbReference>
<name>R0M405_NOSB1</name>
<organism evidence="1 2">
    <name type="scientific">Nosema bombycis (strain CQ1 / CVCC 102059)</name>
    <name type="common">Microsporidian parasite</name>
    <name type="synonym">Pebrine of silkworm</name>
    <dbReference type="NCBI Taxonomy" id="578461"/>
    <lineage>
        <taxon>Eukaryota</taxon>
        <taxon>Fungi</taxon>
        <taxon>Fungi incertae sedis</taxon>
        <taxon>Microsporidia</taxon>
        <taxon>Nosematidae</taxon>
        <taxon>Nosema</taxon>
    </lineage>
</organism>
<keyword evidence="2" id="KW-1185">Reference proteome</keyword>
<dbReference type="Proteomes" id="UP000016927">
    <property type="component" value="Unassembled WGS sequence"/>
</dbReference>
<dbReference type="Gene3D" id="3.40.50.300">
    <property type="entry name" value="P-loop containing nucleotide triphosphate hydrolases"/>
    <property type="match status" value="1"/>
</dbReference>
<feature type="non-terminal residue" evidence="1">
    <location>
        <position position="84"/>
    </location>
</feature>
<evidence type="ECO:0000313" key="1">
    <source>
        <dbReference type="EMBL" id="EOB12754.1"/>
    </source>
</evidence>
<gene>
    <name evidence="1" type="ORF">NBO_371g0008</name>
</gene>
<proteinExistence type="predicted"/>
<dbReference type="AlphaFoldDB" id="R0M405"/>
<sequence>MQKKNAQNDVSAMLRSKYINASLDESLTLNSHYPHFTELGGIKYLHKPVIDFIYNPLFKKDDYKNVGVFPPSTLLIHGASGVGK</sequence>
<dbReference type="SUPFAM" id="SSF52540">
    <property type="entry name" value="P-loop containing nucleoside triphosphate hydrolases"/>
    <property type="match status" value="1"/>
</dbReference>
<protein>
    <submittedName>
        <fullName evidence="1">Transitional endoplasmic reticulum atpase</fullName>
    </submittedName>
</protein>
<evidence type="ECO:0000313" key="2">
    <source>
        <dbReference type="Proteomes" id="UP000016927"/>
    </source>
</evidence>
<accession>R0M405</accession>
<dbReference type="EMBL" id="KB909279">
    <property type="protein sequence ID" value="EOB12754.1"/>
    <property type="molecule type" value="Genomic_DNA"/>
</dbReference>
<dbReference type="HOGENOM" id="CLU_2528050_0_0_1"/>
<reference evidence="1 2" key="1">
    <citation type="journal article" date="2013" name="BMC Genomics">
        <title>Comparative genomics of parasitic silkworm microsporidia reveal an association between genome expansion and host adaptation.</title>
        <authorList>
            <person name="Pan G."/>
            <person name="Xu J."/>
            <person name="Li T."/>
            <person name="Xia Q."/>
            <person name="Liu S.L."/>
            <person name="Zhang G."/>
            <person name="Li S."/>
            <person name="Li C."/>
            <person name="Liu H."/>
            <person name="Yang L."/>
            <person name="Liu T."/>
            <person name="Zhang X."/>
            <person name="Wu Z."/>
            <person name="Fan W."/>
            <person name="Dang X."/>
            <person name="Xiang H."/>
            <person name="Tao M."/>
            <person name="Li Y."/>
            <person name="Hu J."/>
            <person name="Li Z."/>
            <person name="Lin L."/>
            <person name="Luo J."/>
            <person name="Geng L."/>
            <person name="Wang L."/>
            <person name="Long M."/>
            <person name="Wan Y."/>
            <person name="He N."/>
            <person name="Zhang Z."/>
            <person name="Lu C."/>
            <person name="Keeling P.J."/>
            <person name="Wang J."/>
            <person name="Xiang Z."/>
            <person name="Zhou Z."/>
        </authorList>
    </citation>
    <scope>NUCLEOTIDE SEQUENCE [LARGE SCALE GENOMIC DNA]</scope>
    <source>
        <strain evidence="2">CQ1 / CVCC 102059</strain>
    </source>
</reference>
<dbReference type="VEuPathDB" id="MicrosporidiaDB:NBO_371g0008"/>